<dbReference type="GO" id="GO:0005743">
    <property type="term" value="C:mitochondrial inner membrane"/>
    <property type="evidence" value="ECO:0007669"/>
    <property type="project" value="UniProtKB-SubCell"/>
</dbReference>
<dbReference type="Pfam" id="PF00361">
    <property type="entry name" value="Proton_antipo_M"/>
    <property type="match status" value="1"/>
</dbReference>
<feature type="transmembrane region" description="Helical" evidence="19">
    <location>
        <begin position="187"/>
        <end position="206"/>
    </location>
</feature>
<organism evidence="21">
    <name type="scientific">Sinergasilus undulatus</name>
    <dbReference type="NCBI Taxonomy" id="232572"/>
    <lineage>
        <taxon>Eukaryota</taxon>
        <taxon>Metazoa</taxon>
        <taxon>Ecdysozoa</taxon>
        <taxon>Arthropoda</taxon>
        <taxon>Crustacea</taxon>
        <taxon>Multicrustacea</taxon>
        <taxon>Hexanauplia</taxon>
        <taxon>Copepoda</taxon>
        <taxon>Poecilostomatoida</taxon>
        <taxon>Ergasilidae</taxon>
        <taxon>Sinergasilus</taxon>
    </lineage>
</organism>
<dbReference type="PANTHER" id="PTHR46552">
    <property type="entry name" value="NADH-UBIQUINONE OXIDOREDUCTASE CHAIN 2"/>
    <property type="match status" value="1"/>
</dbReference>
<comment type="function">
    <text evidence="1">Core subunit of the mitochondrial membrane respiratory chain NADH dehydrogenase (Complex I) that is believed to belong to the minimal assembly required for catalysis. Complex I functions in the transfer of electrons from NADH to the respiratory chain. The immediate electron acceptor for the enzyme is believed to be ubiquinone.</text>
</comment>
<dbReference type="PANTHER" id="PTHR46552:SF1">
    <property type="entry name" value="NADH-UBIQUINONE OXIDOREDUCTASE CHAIN 2"/>
    <property type="match status" value="1"/>
</dbReference>
<evidence type="ECO:0000256" key="13">
    <source>
        <dbReference type="ARBA" id="ARBA00023027"/>
    </source>
</evidence>
<feature type="transmembrane region" description="Helical" evidence="19">
    <location>
        <begin position="133"/>
        <end position="152"/>
    </location>
</feature>
<evidence type="ECO:0000256" key="4">
    <source>
        <dbReference type="ARBA" id="ARBA00012944"/>
    </source>
</evidence>
<keyword evidence="11" id="KW-0249">Electron transport</keyword>
<dbReference type="InterPro" id="IPR001750">
    <property type="entry name" value="ND/Mrp_TM"/>
</dbReference>
<keyword evidence="16 19" id="KW-0472">Membrane</keyword>
<evidence type="ECO:0000259" key="20">
    <source>
        <dbReference type="Pfam" id="PF00361"/>
    </source>
</evidence>
<name>A0A873A6T8_9MAXI</name>
<evidence type="ECO:0000256" key="12">
    <source>
        <dbReference type="ARBA" id="ARBA00022989"/>
    </source>
</evidence>
<evidence type="ECO:0000313" key="21">
    <source>
        <dbReference type="EMBL" id="QOY46115.1"/>
    </source>
</evidence>
<evidence type="ECO:0000256" key="5">
    <source>
        <dbReference type="ARBA" id="ARBA00021008"/>
    </source>
</evidence>
<feature type="transmembrane region" description="Helical" evidence="19">
    <location>
        <begin position="218"/>
        <end position="237"/>
    </location>
</feature>
<evidence type="ECO:0000256" key="3">
    <source>
        <dbReference type="ARBA" id="ARBA00007012"/>
    </source>
</evidence>
<feature type="transmembrane region" description="Helical" evidence="19">
    <location>
        <begin position="298"/>
        <end position="316"/>
    </location>
</feature>
<reference evidence="21" key="1">
    <citation type="submission" date="2020-10" db="EMBL/GenBank/DDBJ databases">
        <title>Complete mitochondrial genome of Sinergasilus undulates (Copepoda: Poecilostomatoida).</title>
        <authorList>
            <person name="Hua C."/>
        </authorList>
    </citation>
    <scope>NUCLEOTIDE SEQUENCE</scope>
</reference>
<comment type="catalytic activity">
    <reaction evidence="18">
        <text>a ubiquinone + NADH + 5 H(+)(in) = a ubiquinol + NAD(+) + 4 H(+)(out)</text>
        <dbReference type="Rhea" id="RHEA:29091"/>
        <dbReference type="Rhea" id="RHEA-COMP:9565"/>
        <dbReference type="Rhea" id="RHEA-COMP:9566"/>
        <dbReference type="ChEBI" id="CHEBI:15378"/>
        <dbReference type="ChEBI" id="CHEBI:16389"/>
        <dbReference type="ChEBI" id="CHEBI:17976"/>
        <dbReference type="ChEBI" id="CHEBI:57540"/>
        <dbReference type="ChEBI" id="CHEBI:57945"/>
        <dbReference type="EC" id="7.1.1.2"/>
    </reaction>
</comment>
<dbReference type="GO" id="GO:0008137">
    <property type="term" value="F:NADH dehydrogenase (ubiquinone) activity"/>
    <property type="evidence" value="ECO:0007669"/>
    <property type="project" value="UniProtKB-EC"/>
</dbReference>
<comment type="similarity">
    <text evidence="3">Belongs to the complex I subunit 2 family.</text>
</comment>
<evidence type="ECO:0000256" key="16">
    <source>
        <dbReference type="ARBA" id="ARBA00023136"/>
    </source>
</evidence>
<dbReference type="InterPro" id="IPR050175">
    <property type="entry name" value="Complex_I_Subunit_2"/>
</dbReference>
<feature type="domain" description="NADH:quinone oxidoreductase/Mrp antiporter transmembrane" evidence="20">
    <location>
        <begin position="84"/>
        <end position="269"/>
    </location>
</feature>
<evidence type="ECO:0000256" key="9">
    <source>
        <dbReference type="ARBA" id="ARBA00022792"/>
    </source>
</evidence>
<keyword evidence="15 21" id="KW-0496">Mitochondrion</keyword>
<feature type="transmembrane region" description="Helical" evidence="19">
    <location>
        <begin position="12"/>
        <end position="44"/>
    </location>
</feature>
<comment type="subcellular location">
    <subcellularLocation>
        <location evidence="2">Mitochondrion inner membrane</location>
        <topology evidence="2">Multi-pass membrane protein</topology>
    </subcellularLocation>
</comment>
<dbReference type="EC" id="7.1.1.2" evidence="4"/>
<dbReference type="EMBL" id="MW080644">
    <property type="protein sequence ID" value="QOY46115.1"/>
    <property type="molecule type" value="Genomic_DNA"/>
</dbReference>
<feature type="transmembrane region" description="Helical" evidence="19">
    <location>
        <begin position="257"/>
        <end position="277"/>
    </location>
</feature>
<keyword evidence="10" id="KW-1278">Translocase</keyword>
<proteinExistence type="inferred from homology"/>
<dbReference type="AlphaFoldDB" id="A0A873A6T8"/>
<keyword evidence="6" id="KW-0813">Transport</keyword>
<evidence type="ECO:0000256" key="2">
    <source>
        <dbReference type="ARBA" id="ARBA00004448"/>
    </source>
</evidence>
<dbReference type="GO" id="GO:0006120">
    <property type="term" value="P:mitochondrial electron transport, NADH to ubiquinone"/>
    <property type="evidence" value="ECO:0007669"/>
    <property type="project" value="TreeGrafter"/>
</dbReference>
<evidence type="ECO:0000256" key="15">
    <source>
        <dbReference type="ARBA" id="ARBA00023128"/>
    </source>
</evidence>
<sequence>MQLSMKSNLLIILMMLVVVSMTMSNFLVIWVLMEITTLVFIFIMSADRFTAGVLSLKYFITQSFISMLLVISFLLIADNLYWFKEMLMSSLILWKLGVPPFQNWFMNMIMDSSWFVFFLISTLMKAIPFLLLSMYYSHITLLVSLLSVLAPAVSGVSQVCLKKIMGTSSMFTSGWVMFSMLSSSLSWLFVFILYSMLLLVFCLNMYPSSMTASDMSYFLTTSESFLAMFVLFSLSGIPPMSGFFMKIYILMSILSDGYVSLSIMIVLVSSLSVYMYIKTIFKYMTLSTLNQAAFSLKPSFMSLIVLLNMFSAIILYI</sequence>
<geneLocation type="mitochondrion" evidence="21"/>
<protein>
    <recommendedName>
        <fullName evidence="5">NADH-ubiquinone oxidoreductase chain 2</fullName>
        <ecNumber evidence="4">7.1.1.2</ecNumber>
    </recommendedName>
    <alternativeName>
        <fullName evidence="17">NADH dehydrogenase subunit 2</fullName>
    </alternativeName>
</protein>
<evidence type="ECO:0000256" key="18">
    <source>
        <dbReference type="ARBA" id="ARBA00049551"/>
    </source>
</evidence>
<keyword evidence="13" id="KW-0520">NAD</keyword>
<feature type="transmembrane region" description="Helical" evidence="19">
    <location>
        <begin position="104"/>
        <end position="127"/>
    </location>
</feature>
<evidence type="ECO:0000256" key="1">
    <source>
        <dbReference type="ARBA" id="ARBA00003257"/>
    </source>
</evidence>
<keyword evidence="9" id="KW-0999">Mitochondrion inner membrane</keyword>
<keyword evidence="8 19" id="KW-0812">Transmembrane</keyword>
<gene>
    <name evidence="21" type="primary">nad2</name>
</gene>
<evidence type="ECO:0000256" key="17">
    <source>
        <dbReference type="ARBA" id="ARBA00031028"/>
    </source>
</evidence>
<evidence type="ECO:0000256" key="8">
    <source>
        <dbReference type="ARBA" id="ARBA00022692"/>
    </source>
</evidence>
<evidence type="ECO:0000256" key="7">
    <source>
        <dbReference type="ARBA" id="ARBA00022660"/>
    </source>
</evidence>
<feature type="transmembrane region" description="Helical" evidence="19">
    <location>
        <begin position="64"/>
        <end position="83"/>
    </location>
</feature>
<keyword evidence="12 19" id="KW-1133">Transmembrane helix</keyword>
<evidence type="ECO:0000256" key="14">
    <source>
        <dbReference type="ARBA" id="ARBA00023075"/>
    </source>
</evidence>
<keyword evidence="7" id="KW-0679">Respiratory chain</keyword>
<accession>A0A873A6T8</accession>
<keyword evidence="14" id="KW-0830">Ubiquinone</keyword>
<evidence type="ECO:0000256" key="6">
    <source>
        <dbReference type="ARBA" id="ARBA00022448"/>
    </source>
</evidence>
<evidence type="ECO:0000256" key="10">
    <source>
        <dbReference type="ARBA" id="ARBA00022967"/>
    </source>
</evidence>
<evidence type="ECO:0000256" key="19">
    <source>
        <dbReference type="SAM" id="Phobius"/>
    </source>
</evidence>
<evidence type="ECO:0000256" key="11">
    <source>
        <dbReference type="ARBA" id="ARBA00022982"/>
    </source>
</evidence>